<dbReference type="EMBL" id="JAAHFQ010000177">
    <property type="protein sequence ID" value="NER28152.1"/>
    <property type="molecule type" value="Genomic_DNA"/>
</dbReference>
<proteinExistence type="predicted"/>
<accession>A0A6B3NC30</accession>
<dbReference type="AlphaFoldDB" id="A0A6B3NC30"/>
<organism evidence="1">
    <name type="scientific">Symploca sp. SIO1C4</name>
    <dbReference type="NCBI Taxonomy" id="2607765"/>
    <lineage>
        <taxon>Bacteria</taxon>
        <taxon>Bacillati</taxon>
        <taxon>Cyanobacteriota</taxon>
        <taxon>Cyanophyceae</taxon>
        <taxon>Coleofasciculales</taxon>
        <taxon>Coleofasciculaceae</taxon>
        <taxon>Symploca</taxon>
    </lineage>
</organism>
<comment type="caution">
    <text evidence="1">The sequence shown here is derived from an EMBL/GenBank/DDBJ whole genome shotgun (WGS) entry which is preliminary data.</text>
</comment>
<name>A0A6B3NC30_9CYAN</name>
<evidence type="ECO:0000313" key="1">
    <source>
        <dbReference type="EMBL" id="NER28152.1"/>
    </source>
</evidence>
<protein>
    <submittedName>
        <fullName evidence="1">DUF4058 family protein</fullName>
    </submittedName>
</protein>
<dbReference type="InterPro" id="IPR025132">
    <property type="entry name" value="DUF4058"/>
</dbReference>
<sequence>MAPSFPGMNPYLENPSLWSEVHSWLIVQLARSLNPLLVPKYRAAVEKRVYLDALLVGIPDASVFPGKAEAEPNSGVTTEVLSKPIRVTVPLSEEITERYLEIREVKTGRVVTVVEVLSPKNKRGGEGRNKYLTKRQKVLNSATHLVEIDLLRTGNFMPMAQAIPSDYRILVSRANLRPEAELYPFNLRESIPKFLLPLQPGDQEPVVNLAEVLRQVYQEAALDLAVDYSVQPVPPLSESDFQWVQSLREV</sequence>
<dbReference type="Pfam" id="PF13267">
    <property type="entry name" value="DUF4058"/>
    <property type="match status" value="1"/>
</dbReference>
<reference evidence="1" key="1">
    <citation type="submission" date="2019-11" db="EMBL/GenBank/DDBJ databases">
        <title>Genomic insights into an expanded diversity of filamentous marine cyanobacteria reveals the extraordinary biosynthetic potential of Moorea and Okeania.</title>
        <authorList>
            <person name="Ferreira Leao T."/>
            <person name="Wang M."/>
            <person name="Moss N."/>
            <person name="Da Silva R."/>
            <person name="Sanders J."/>
            <person name="Nurk S."/>
            <person name="Gurevich A."/>
            <person name="Humphrey G."/>
            <person name="Reher R."/>
            <person name="Zhu Q."/>
            <person name="Belda-Ferre P."/>
            <person name="Glukhov E."/>
            <person name="Rex R."/>
            <person name="Dorrestein P.C."/>
            <person name="Knight R."/>
            <person name="Pevzner P."/>
            <person name="Gerwick W.H."/>
            <person name="Gerwick L."/>
        </authorList>
    </citation>
    <scope>NUCLEOTIDE SEQUENCE</scope>
    <source>
        <strain evidence="1">SIO1C4</strain>
    </source>
</reference>
<gene>
    <name evidence="1" type="ORF">F6J89_11085</name>
</gene>